<comment type="caution">
    <text evidence="4">The sequence shown here is derived from an EMBL/GenBank/DDBJ whole genome shotgun (WGS) entry which is preliminary data.</text>
</comment>
<protein>
    <submittedName>
        <fullName evidence="4">Invasin</fullName>
    </submittedName>
</protein>
<name>A0AB34VF46_9GAMM</name>
<feature type="domain" description="Inverse autotransporter beta-domain" evidence="3">
    <location>
        <begin position="77"/>
        <end position="354"/>
    </location>
</feature>
<evidence type="ECO:0000256" key="1">
    <source>
        <dbReference type="ARBA" id="ARBA00010116"/>
    </source>
</evidence>
<dbReference type="NCBIfam" id="NF007556">
    <property type="entry name" value="PRK10177.1"/>
    <property type="match status" value="1"/>
</dbReference>
<comment type="similarity">
    <text evidence="1">Belongs to the intimin/invasin family.</text>
</comment>
<evidence type="ECO:0000259" key="3">
    <source>
        <dbReference type="Pfam" id="PF11924"/>
    </source>
</evidence>
<evidence type="ECO:0000313" key="5">
    <source>
        <dbReference type="Proteomes" id="UP000072520"/>
    </source>
</evidence>
<feature type="region of interest" description="Disordered" evidence="2">
    <location>
        <begin position="464"/>
        <end position="490"/>
    </location>
</feature>
<accession>A0AB34VF46</accession>
<dbReference type="RefSeq" id="WP_058708740.1">
    <property type="nucleotide sequence ID" value="NZ_LDSI01000012.1"/>
</dbReference>
<gene>
    <name evidence="4" type="ORF">RSA13_10195</name>
</gene>
<dbReference type="Pfam" id="PF11924">
    <property type="entry name" value="IAT_beta"/>
    <property type="match status" value="1"/>
</dbReference>
<dbReference type="Gene3D" id="2.40.160.160">
    <property type="entry name" value="Inverse autotransporter, beta-domain"/>
    <property type="match status" value="1"/>
</dbReference>
<organism evidence="4 5">
    <name type="scientific">Pantoea stewartii</name>
    <dbReference type="NCBI Taxonomy" id="66269"/>
    <lineage>
        <taxon>Bacteria</taxon>
        <taxon>Pseudomonadati</taxon>
        <taxon>Pseudomonadota</taxon>
        <taxon>Gammaproteobacteria</taxon>
        <taxon>Enterobacterales</taxon>
        <taxon>Erwiniaceae</taxon>
        <taxon>Pantoea</taxon>
    </lineage>
</organism>
<reference evidence="4 5" key="1">
    <citation type="journal article" date="2016" name="Front. Microbiol.">
        <title>Genomic Resource of Rice Seed Associated Bacteria.</title>
        <authorList>
            <person name="Midha S."/>
            <person name="Bansal K."/>
            <person name="Sharma S."/>
            <person name="Kumar N."/>
            <person name="Patil P.P."/>
            <person name="Chaudhry V."/>
            <person name="Patil P.B."/>
        </authorList>
    </citation>
    <scope>NUCLEOTIDE SEQUENCE [LARGE SCALE GENOMIC DNA]</scope>
    <source>
        <strain evidence="4 5">RSA13</strain>
    </source>
</reference>
<dbReference type="Proteomes" id="UP000072520">
    <property type="component" value="Unassembled WGS sequence"/>
</dbReference>
<dbReference type="GO" id="GO:0009279">
    <property type="term" value="C:cell outer membrane"/>
    <property type="evidence" value="ECO:0007669"/>
    <property type="project" value="TreeGrafter"/>
</dbReference>
<evidence type="ECO:0000313" key="4">
    <source>
        <dbReference type="EMBL" id="KTS98080.1"/>
    </source>
</evidence>
<sequence>MMFMPGPDDVIYRPVLLALTVMTAIAAAPVRALQADSQIPATPFGDPARFRQSLNDLPSLGHVEEDHQWSEKLAKAAKSIAEASESSSDVTFGQQAGQWAFNHLRDEVATRVETEGQSLLSPYGNAEFDLKVDMDGNFDGTGGNLFSPLADENRYLTFSQLGLHDTVEGVVGNAGLGQRWDLGNWLLGYNSFIDRSFRSGLQRASVGTEAWSNNLRLSANYYHPLSGWRNRDSSQQYRMAEGYDITTQSYLPFYRQLGVSFSYQQYLGEKVDLFNSGNRYHNPAALSLGLSYTPVPLVTFTASHKTSSAGETQDQVGLKLNYRFGVALSRQLDASNVAEMRSLRGSRYDTVTRSQTPVMAYRQRKTLSVFLATPPWQLNPGESVPLKLQVRASHAIKGLSWQGDTAALSLTAPPNNSATDGWSVIVPPWDSTPGASNTYHLSVTVEDSKQQRVTSNWITLRVQPPLSLDEPPAEQAEARSPVTDPLSFSD</sequence>
<dbReference type="EMBL" id="LDSI01000012">
    <property type="protein sequence ID" value="KTS98080.1"/>
    <property type="molecule type" value="Genomic_DNA"/>
</dbReference>
<dbReference type="PANTHER" id="PTHR39576">
    <property type="entry name" value="ATTACHING AND EFFACING PROTEIN HOMOLOG-RELATED-RELATED"/>
    <property type="match status" value="1"/>
</dbReference>
<proteinExistence type="inferred from homology"/>
<dbReference type="InterPro" id="IPR024519">
    <property type="entry name" value="IAT_beta"/>
</dbReference>
<dbReference type="InterPro" id="IPR051715">
    <property type="entry name" value="Intimin-Invasin_domain"/>
</dbReference>
<dbReference type="InterPro" id="IPR038177">
    <property type="entry name" value="IAT_beta_sf"/>
</dbReference>
<evidence type="ECO:0000256" key="2">
    <source>
        <dbReference type="SAM" id="MobiDB-lite"/>
    </source>
</evidence>
<dbReference type="PANTHER" id="PTHR39576:SF1">
    <property type="entry name" value="INVASIN"/>
    <property type="match status" value="1"/>
</dbReference>
<dbReference type="AlphaFoldDB" id="A0AB34VF46"/>